<evidence type="ECO:0000256" key="4">
    <source>
        <dbReference type="ARBA" id="ARBA00022989"/>
    </source>
</evidence>
<feature type="transmembrane region" description="Helical" evidence="6">
    <location>
        <begin position="42"/>
        <end position="62"/>
    </location>
</feature>
<name>A0AAV9B5E9_ACOGR</name>
<organism evidence="7 8">
    <name type="scientific">Acorus gramineus</name>
    <name type="common">Dwarf sweet flag</name>
    <dbReference type="NCBI Taxonomy" id="55184"/>
    <lineage>
        <taxon>Eukaryota</taxon>
        <taxon>Viridiplantae</taxon>
        <taxon>Streptophyta</taxon>
        <taxon>Embryophyta</taxon>
        <taxon>Tracheophyta</taxon>
        <taxon>Spermatophyta</taxon>
        <taxon>Magnoliopsida</taxon>
        <taxon>Liliopsida</taxon>
        <taxon>Acoraceae</taxon>
        <taxon>Acorus</taxon>
    </lineage>
</organism>
<sequence length="85" mass="10028">MGMAMATWDGDCYNWDMLCYKFNLCRARVLEEVRRDWHKLSVLNVVVIVFLVYIYSIGYCAFPNTRLPISSYPYGKNYMSKVHPC</sequence>
<dbReference type="AlphaFoldDB" id="A0AAV9B5E9"/>
<dbReference type="InterPro" id="IPR044991">
    <property type="entry name" value="TET_plant"/>
</dbReference>
<evidence type="ECO:0000256" key="5">
    <source>
        <dbReference type="ARBA" id="ARBA00023136"/>
    </source>
</evidence>
<evidence type="ECO:0000313" key="7">
    <source>
        <dbReference type="EMBL" id="KAK1271578.1"/>
    </source>
</evidence>
<keyword evidence="8" id="KW-1185">Reference proteome</keyword>
<keyword evidence="4 6" id="KW-1133">Transmembrane helix</keyword>
<reference evidence="7" key="2">
    <citation type="submission" date="2023-06" db="EMBL/GenBank/DDBJ databases">
        <authorList>
            <person name="Ma L."/>
            <person name="Liu K.-W."/>
            <person name="Li Z."/>
            <person name="Hsiao Y.-Y."/>
            <person name="Qi Y."/>
            <person name="Fu T."/>
            <person name="Tang G."/>
            <person name="Zhang D."/>
            <person name="Sun W.-H."/>
            <person name="Liu D.-K."/>
            <person name="Li Y."/>
            <person name="Chen G.-Z."/>
            <person name="Liu X.-D."/>
            <person name="Liao X.-Y."/>
            <person name="Jiang Y.-T."/>
            <person name="Yu X."/>
            <person name="Hao Y."/>
            <person name="Huang J."/>
            <person name="Zhao X.-W."/>
            <person name="Ke S."/>
            <person name="Chen Y.-Y."/>
            <person name="Wu W.-L."/>
            <person name="Hsu J.-L."/>
            <person name="Lin Y.-F."/>
            <person name="Huang M.-D."/>
            <person name="Li C.-Y."/>
            <person name="Huang L."/>
            <person name="Wang Z.-W."/>
            <person name="Zhao X."/>
            <person name="Zhong W.-Y."/>
            <person name="Peng D.-H."/>
            <person name="Ahmad S."/>
            <person name="Lan S."/>
            <person name="Zhang J.-S."/>
            <person name="Tsai W.-C."/>
            <person name="Van De Peer Y."/>
            <person name="Liu Z.-J."/>
        </authorList>
    </citation>
    <scope>NUCLEOTIDE SEQUENCE</scope>
    <source>
        <strain evidence="7">SCP</strain>
        <tissue evidence="7">Leaves</tissue>
    </source>
</reference>
<gene>
    <name evidence="7" type="ORF">QJS04_geneDACA020960</name>
</gene>
<evidence type="ECO:0000256" key="3">
    <source>
        <dbReference type="ARBA" id="ARBA00022692"/>
    </source>
</evidence>
<dbReference type="Proteomes" id="UP001179952">
    <property type="component" value="Unassembled WGS sequence"/>
</dbReference>
<accession>A0AAV9B5E9</accession>
<evidence type="ECO:0000256" key="1">
    <source>
        <dbReference type="ARBA" id="ARBA00004370"/>
    </source>
</evidence>
<keyword evidence="3 6" id="KW-0812">Transmembrane</keyword>
<dbReference type="GO" id="GO:0016020">
    <property type="term" value="C:membrane"/>
    <property type="evidence" value="ECO:0007669"/>
    <property type="project" value="UniProtKB-SubCell"/>
</dbReference>
<comment type="caution">
    <text evidence="7">The sequence shown here is derived from an EMBL/GenBank/DDBJ whole genome shotgun (WGS) entry which is preliminary data.</text>
</comment>
<dbReference type="EMBL" id="JAUJYN010000005">
    <property type="protein sequence ID" value="KAK1271578.1"/>
    <property type="molecule type" value="Genomic_DNA"/>
</dbReference>
<dbReference type="PANTHER" id="PTHR32191">
    <property type="entry name" value="TETRASPANIN-8-RELATED"/>
    <property type="match status" value="1"/>
</dbReference>
<comment type="similarity">
    <text evidence="2">Belongs to the tetraspanin (TM4SF) family.</text>
</comment>
<keyword evidence="5 6" id="KW-0472">Membrane</keyword>
<dbReference type="GO" id="GO:0009734">
    <property type="term" value="P:auxin-activated signaling pathway"/>
    <property type="evidence" value="ECO:0007669"/>
    <property type="project" value="InterPro"/>
</dbReference>
<evidence type="ECO:0000256" key="6">
    <source>
        <dbReference type="SAM" id="Phobius"/>
    </source>
</evidence>
<comment type="subcellular location">
    <subcellularLocation>
        <location evidence="1">Membrane</location>
    </subcellularLocation>
</comment>
<proteinExistence type="inferred from homology"/>
<evidence type="ECO:0000313" key="8">
    <source>
        <dbReference type="Proteomes" id="UP001179952"/>
    </source>
</evidence>
<reference evidence="7" key="1">
    <citation type="journal article" date="2023" name="Nat. Commun.">
        <title>Diploid and tetraploid genomes of Acorus and the evolution of monocots.</title>
        <authorList>
            <person name="Ma L."/>
            <person name="Liu K.W."/>
            <person name="Li Z."/>
            <person name="Hsiao Y.Y."/>
            <person name="Qi Y."/>
            <person name="Fu T."/>
            <person name="Tang G.D."/>
            <person name="Zhang D."/>
            <person name="Sun W.H."/>
            <person name="Liu D.K."/>
            <person name="Li Y."/>
            <person name="Chen G.Z."/>
            <person name="Liu X.D."/>
            <person name="Liao X.Y."/>
            <person name="Jiang Y.T."/>
            <person name="Yu X."/>
            <person name="Hao Y."/>
            <person name="Huang J."/>
            <person name="Zhao X.W."/>
            <person name="Ke S."/>
            <person name="Chen Y.Y."/>
            <person name="Wu W.L."/>
            <person name="Hsu J.L."/>
            <person name="Lin Y.F."/>
            <person name="Huang M.D."/>
            <person name="Li C.Y."/>
            <person name="Huang L."/>
            <person name="Wang Z.W."/>
            <person name="Zhao X."/>
            <person name="Zhong W.Y."/>
            <person name="Peng D.H."/>
            <person name="Ahmad S."/>
            <person name="Lan S."/>
            <person name="Zhang J.S."/>
            <person name="Tsai W.C."/>
            <person name="Van de Peer Y."/>
            <person name="Liu Z.J."/>
        </authorList>
    </citation>
    <scope>NUCLEOTIDE SEQUENCE</scope>
    <source>
        <strain evidence="7">SCP</strain>
    </source>
</reference>
<evidence type="ECO:0000256" key="2">
    <source>
        <dbReference type="ARBA" id="ARBA00006840"/>
    </source>
</evidence>
<protein>
    <submittedName>
        <fullName evidence="7">Tetraspanin-5</fullName>
    </submittedName>
</protein>